<gene>
    <name evidence="3" type="ORF">INT44_005686</name>
</gene>
<dbReference type="PANTHER" id="PTHR45856:SF24">
    <property type="entry name" value="FUNGAL LIPASE-LIKE DOMAIN-CONTAINING PROTEIN"/>
    <property type="match status" value="1"/>
</dbReference>
<dbReference type="Pfam" id="PF01764">
    <property type="entry name" value="Lipase_3"/>
    <property type="match status" value="1"/>
</dbReference>
<dbReference type="Proteomes" id="UP000612746">
    <property type="component" value="Unassembled WGS sequence"/>
</dbReference>
<dbReference type="InterPro" id="IPR051218">
    <property type="entry name" value="Sec_MonoDiacylglyc_Lipase"/>
</dbReference>
<protein>
    <recommendedName>
        <fullName evidence="2">Fungal lipase-type domain-containing protein</fullName>
    </recommendedName>
</protein>
<dbReference type="InterPro" id="IPR002921">
    <property type="entry name" value="Fungal_lipase-type"/>
</dbReference>
<comment type="caution">
    <text evidence="3">The sequence shown here is derived from an EMBL/GenBank/DDBJ whole genome shotgun (WGS) entry which is preliminary data.</text>
</comment>
<evidence type="ECO:0000256" key="1">
    <source>
        <dbReference type="SAM" id="Phobius"/>
    </source>
</evidence>
<dbReference type="InterPro" id="IPR029058">
    <property type="entry name" value="AB_hydrolase_fold"/>
</dbReference>
<name>A0A8H7UEG7_9FUNG</name>
<proteinExistence type="predicted"/>
<dbReference type="EMBL" id="JAEPRA010000007">
    <property type="protein sequence ID" value="KAG2182706.1"/>
    <property type="molecule type" value="Genomic_DNA"/>
</dbReference>
<feature type="domain" description="Fungal lipase-type" evidence="2">
    <location>
        <begin position="306"/>
        <end position="469"/>
    </location>
</feature>
<reference evidence="3" key="1">
    <citation type="submission" date="2020-12" db="EMBL/GenBank/DDBJ databases">
        <title>Metabolic potential, ecology and presence of endohyphal bacteria is reflected in genomic diversity of Mucoromycotina.</title>
        <authorList>
            <person name="Muszewska A."/>
            <person name="Okrasinska A."/>
            <person name="Steczkiewicz K."/>
            <person name="Drgas O."/>
            <person name="Orlowska M."/>
            <person name="Perlinska-Lenart U."/>
            <person name="Aleksandrzak-Piekarczyk T."/>
            <person name="Szatraj K."/>
            <person name="Zielenkiewicz U."/>
            <person name="Pilsyk S."/>
            <person name="Malc E."/>
            <person name="Mieczkowski P."/>
            <person name="Kruszewska J.S."/>
            <person name="Biernat P."/>
            <person name="Pawlowska J."/>
        </authorList>
    </citation>
    <scope>NUCLEOTIDE SEQUENCE</scope>
    <source>
        <strain evidence="3">WA0000051536</strain>
    </source>
</reference>
<feature type="transmembrane region" description="Helical" evidence="1">
    <location>
        <begin position="118"/>
        <end position="138"/>
    </location>
</feature>
<evidence type="ECO:0000313" key="3">
    <source>
        <dbReference type="EMBL" id="KAG2182706.1"/>
    </source>
</evidence>
<dbReference type="OrthoDB" id="426718at2759"/>
<keyword evidence="1" id="KW-0812">Transmembrane</keyword>
<keyword evidence="1" id="KW-1133">Transmembrane helix</keyword>
<sequence length="660" mass="75461">MLGRKISDRNVLNHTDEYDEQYSSSAHINEIRGLALHGRKNRQMTTDAANKSRIMAPLRSLQQYTRYFRRSLPKNWLPEPTRVSSWPLINFAVRTYTNLFLTFLFDYSMLVVSPVNAIMLLTVYPAMIFLLITVELSLKIFLDFLGGQELVTYFSLRYGGGLSPVNWATPHLFHTQGNVDLMLATIPTLGEAPSDTRSPSATHVRYFDISKAEVMMLLSALIYERDASKVKEAYQMYANDNDSELKEDEKEARENKMHVLLWESEKRVRQIARRWGLHFAGVSELKSLGGPFCGMFWSTQHNCIIVTLKGTTIDNYEEIMLDAAIQRTDARPFLFGSCHQGFYESVFPSSGGFANDTRDPYGTILEALHERARKIQSRRDSSDPVNIWVTGHSLGSAMSCLIFARWLRCPEDMDPKLCVLRDAYTIGTPAVGDNDFAAGFASYTNTPYSRTSTLWRIINKKDIITRLPIGTDNPIIGRHFSRNDFFNYSHVGQAIELLSLWHEEPAKIYPSTYQPSLKVQVVLGGYNTSNSANIIHGQERFTEEEEAYNVSSPTDSSVSSRSGSQILQLTKVKRRSASDYKPVETYKPIPILIRRLDENGMFDKLDTWLDGKNPIQLFESLYPFFFMDHIPHEYYTALQRLRHYHEQQNEKTAVTKPKSA</sequence>
<dbReference type="AlphaFoldDB" id="A0A8H7UEG7"/>
<dbReference type="CDD" id="cd00519">
    <property type="entry name" value="Lipase_3"/>
    <property type="match status" value="1"/>
</dbReference>
<dbReference type="Gene3D" id="3.40.50.1820">
    <property type="entry name" value="alpha/beta hydrolase"/>
    <property type="match status" value="1"/>
</dbReference>
<dbReference type="SUPFAM" id="SSF53474">
    <property type="entry name" value="alpha/beta-Hydrolases"/>
    <property type="match status" value="1"/>
</dbReference>
<accession>A0A8H7UEG7</accession>
<keyword evidence="1" id="KW-0472">Membrane</keyword>
<dbReference type="GO" id="GO:0006629">
    <property type="term" value="P:lipid metabolic process"/>
    <property type="evidence" value="ECO:0007669"/>
    <property type="project" value="InterPro"/>
</dbReference>
<dbReference type="PANTHER" id="PTHR45856">
    <property type="entry name" value="ALPHA/BETA-HYDROLASES SUPERFAMILY PROTEIN"/>
    <property type="match status" value="1"/>
</dbReference>
<organism evidence="3 4">
    <name type="scientific">Umbelopsis vinacea</name>
    <dbReference type="NCBI Taxonomy" id="44442"/>
    <lineage>
        <taxon>Eukaryota</taxon>
        <taxon>Fungi</taxon>
        <taxon>Fungi incertae sedis</taxon>
        <taxon>Mucoromycota</taxon>
        <taxon>Mucoromycotina</taxon>
        <taxon>Umbelopsidomycetes</taxon>
        <taxon>Umbelopsidales</taxon>
        <taxon>Umbelopsidaceae</taxon>
        <taxon>Umbelopsis</taxon>
    </lineage>
</organism>
<keyword evidence="4" id="KW-1185">Reference proteome</keyword>
<evidence type="ECO:0000259" key="2">
    <source>
        <dbReference type="Pfam" id="PF01764"/>
    </source>
</evidence>
<evidence type="ECO:0000313" key="4">
    <source>
        <dbReference type="Proteomes" id="UP000612746"/>
    </source>
</evidence>